<dbReference type="Proteomes" id="UP000282321">
    <property type="component" value="Unassembled WGS sequence"/>
</dbReference>
<dbReference type="SUPFAM" id="SSF109604">
    <property type="entry name" value="HD-domain/PDEase-like"/>
    <property type="match status" value="1"/>
</dbReference>
<dbReference type="PROSITE" id="PS51832">
    <property type="entry name" value="HD_GYP"/>
    <property type="match status" value="1"/>
</dbReference>
<evidence type="ECO:0000313" key="3">
    <source>
        <dbReference type="Proteomes" id="UP000282321"/>
    </source>
</evidence>
<sequence>VKFPKDLEDIPFIASHHHERPDGKGYPDGLTDKEIPLLAKILAVSDVFEALSARREYKKPYDLTTIKRILIEERGKQMNAEVVDKFLEIIDDVYREIKDDQQRGISDF</sequence>
<evidence type="ECO:0000313" key="2">
    <source>
        <dbReference type="EMBL" id="RKX65342.1"/>
    </source>
</evidence>
<accession>A0A660S8K7</accession>
<dbReference type="Gene3D" id="1.10.3210.10">
    <property type="entry name" value="Hypothetical protein af1432"/>
    <property type="match status" value="1"/>
</dbReference>
<protein>
    <recommendedName>
        <fullName evidence="1">HD-GYP domain-containing protein</fullName>
    </recommendedName>
</protein>
<feature type="domain" description="HD-GYP" evidence="1">
    <location>
        <begin position="1"/>
        <end position="102"/>
    </location>
</feature>
<feature type="non-terminal residue" evidence="2">
    <location>
        <position position="1"/>
    </location>
</feature>
<dbReference type="PANTHER" id="PTHR43155:SF2">
    <property type="entry name" value="CYCLIC DI-GMP PHOSPHODIESTERASE PA4108"/>
    <property type="match status" value="1"/>
</dbReference>
<reference evidence="2 3" key="1">
    <citation type="submission" date="2018-06" db="EMBL/GenBank/DDBJ databases">
        <title>Extensive metabolic versatility and redundancy in microbially diverse, dynamic hydrothermal sediments.</title>
        <authorList>
            <person name="Dombrowski N."/>
            <person name="Teske A."/>
            <person name="Baker B.J."/>
        </authorList>
    </citation>
    <scope>NUCLEOTIDE SEQUENCE [LARGE SCALE GENOMIC DNA]</scope>
    <source>
        <strain evidence="2">B35_G9</strain>
    </source>
</reference>
<dbReference type="InterPro" id="IPR003607">
    <property type="entry name" value="HD/PDEase_dom"/>
</dbReference>
<dbReference type="CDD" id="cd00077">
    <property type="entry name" value="HDc"/>
    <property type="match status" value="1"/>
</dbReference>
<dbReference type="InterPro" id="IPR037522">
    <property type="entry name" value="HD_GYP_dom"/>
</dbReference>
<comment type="caution">
    <text evidence="2">The sequence shown here is derived from an EMBL/GenBank/DDBJ whole genome shotgun (WGS) entry which is preliminary data.</text>
</comment>
<dbReference type="AlphaFoldDB" id="A0A660S8K7"/>
<dbReference type="Pfam" id="PF13487">
    <property type="entry name" value="HD_5"/>
    <property type="match status" value="1"/>
</dbReference>
<dbReference type="EMBL" id="QNBC01000096">
    <property type="protein sequence ID" value="RKX65342.1"/>
    <property type="molecule type" value="Genomic_DNA"/>
</dbReference>
<organism evidence="2 3">
    <name type="scientific">candidate division TA06 bacterium</name>
    <dbReference type="NCBI Taxonomy" id="2250710"/>
    <lineage>
        <taxon>Bacteria</taxon>
        <taxon>Bacteria division TA06</taxon>
    </lineage>
</organism>
<dbReference type="PANTHER" id="PTHR43155">
    <property type="entry name" value="CYCLIC DI-GMP PHOSPHODIESTERASE PA4108-RELATED"/>
    <property type="match status" value="1"/>
</dbReference>
<name>A0A660S8K7_UNCT6</name>
<gene>
    <name evidence="2" type="ORF">DRP44_06580</name>
</gene>
<evidence type="ECO:0000259" key="1">
    <source>
        <dbReference type="PROSITE" id="PS51832"/>
    </source>
</evidence>
<proteinExistence type="predicted"/>